<dbReference type="Proteomes" id="UP000319466">
    <property type="component" value="Segment"/>
</dbReference>
<evidence type="ECO:0000313" key="2">
    <source>
        <dbReference type="Proteomes" id="UP000319466"/>
    </source>
</evidence>
<gene>
    <name evidence="1" type="ORF">LAh6_153</name>
</gene>
<sequence>MRKYNLIRNDQAPMDILAEKFKTDSKDYIFSKYDPVTTYDVVVAIIPVSSVVQITSEEIEAPKRNYKITMMGDKVEHVCAECAVIMEGDMVFLNYDGDYTSFTTVTQLPVNKIIKTEVVD</sequence>
<proteinExistence type="predicted"/>
<protein>
    <submittedName>
        <fullName evidence="1">Uncharacterized protein</fullName>
    </submittedName>
</protein>
<name>A0A513ZZX6_9CAUD</name>
<keyword evidence="2" id="KW-1185">Reference proteome</keyword>
<evidence type="ECO:0000313" key="1">
    <source>
        <dbReference type="EMBL" id="QDH46563.1"/>
    </source>
</evidence>
<accession>A0A513ZZX6</accession>
<reference evidence="1 2" key="1">
    <citation type="submission" date="2019-04" db="EMBL/GenBank/DDBJ databases">
        <title>Novel bacteriophages capable of disrupting biofilms from clinical strains of Aeromonas hydrophila with intrinsic antibiotic resistance.</title>
        <authorList>
            <person name="Kabwe M."/>
            <person name="Brown T.L."/>
            <person name="Speirs L."/>
            <person name="Ku H."/>
            <person name="Leach M."/>
            <person name="Chan H.T."/>
            <person name="Petrovski S."/>
            <person name="Lock P."/>
            <person name="Tucci J."/>
        </authorList>
    </citation>
    <scope>NUCLEOTIDE SEQUENCE [LARGE SCALE GENOMIC DNA]</scope>
</reference>
<organism evidence="1 2">
    <name type="scientific">Aeromonas phage LAh_6</name>
    <dbReference type="NCBI Taxonomy" id="2591030"/>
    <lineage>
        <taxon>Viruses</taxon>
        <taxon>Duplodnaviria</taxon>
        <taxon>Heunggongvirae</taxon>
        <taxon>Uroviricota</taxon>
        <taxon>Caudoviricetes</taxon>
        <taxon>Grimontviridae</taxon>
        <taxon>Lahexavirus</taxon>
        <taxon>Lahexavirus LAh6</taxon>
    </lineage>
</organism>
<dbReference type="EMBL" id="MK838112">
    <property type="protein sequence ID" value="QDH46563.1"/>
    <property type="molecule type" value="Genomic_DNA"/>
</dbReference>